<dbReference type="AlphaFoldDB" id="A0A1U7V5A9"/>
<dbReference type="RefSeq" id="XP_009757424.1">
    <property type="nucleotide sequence ID" value="XM_009759122.1"/>
</dbReference>
<reference evidence="3" key="2">
    <citation type="submission" date="2025-08" db="UniProtKB">
        <authorList>
            <consortium name="RefSeq"/>
        </authorList>
    </citation>
    <scope>IDENTIFICATION</scope>
    <source>
        <tissue evidence="3">Leaf</tissue>
    </source>
</reference>
<gene>
    <name evidence="3" type="primary">LOC104210264</name>
</gene>
<proteinExistence type="predicted"/>
<reference evidence="2" key="1">
    <citation type="journal article" date="2013" name="Genome Biol.">
        <title>Reference genomes and transcriptomes of Nicotiana sylvestris and Nicotiana tomentosiformis.</title>
        <authorList>
            <person name="Sierro N."/>
            <person name="Battey J.N."/>
            <person name="Ouadi S."/>
            <person name="Bovet L."/>
            <person name="Goepfert S."/>
            <person name="Bakaher N."/>
            <person name="Peitsch M.C."/>
            <person name="Ivanov N.V."/>
        </authorList>
    </citation>
    <scope>NUCLEOTIDE SEQUENCE [LARGE SCALE GENOMIC DNA]</scope>
</reference>
<accession>A0A1U7V5A9</accession>
<evidence type="ECO:0000313" key="2">
    <source>
        <dbReference type="Proteomes" id="UP000189701"/>
    </source>
</evidence>
<organism evidence="2 3">
    <name type="scientific">Nicotiana sylvestris</name>
    <name type="common">Wood tobacco</name>
    <name type="synonym">South American tobacco</name>
    <dbReference type="NCBI Taxonomy" id="4096"/>
    <lineage>
        <taxon>Eukaryota</taxon>
        <taxon>Viridiplantae</taxon>
        <taxon>Streptophyta</taxon>
        <taxon>Embryophyta</taxon>
        <taxon>Tracheophyta</taxon>
        <taxon>Spermatophyta</taxon>
        <taxon>Magnoliopsida</taxon>
        <taxon>eudicotyledons</taxon>
        <taxon>Gunneridae</taxon>
        <taxon>Pentapetalae</taxon>
        <taxon>asterids</taxon>
        <taxon>lamiids</taxon>
        <taxon>Solanales</taxon>
        <taxon>Solanaceae</taxon>
        <taxon>Nicotianoideae</taxon>
        <taxon>Nicotianeae</taxon>
        <taxon>Nicotiana</taxon>
    </lineage>
</organism>
<name>A0A1U7V5A9_NICSY</name>
<feature type="region of interest" description="Disordered" evidence="1">
    <location>
        <begin position="120"/>
        <end position="139"/>
    </location>
</feature>
<evidence type="ECO:0000256" key="1">
    <source>
        <dbReference type="SAM" id="MobiDB-lite"/>
    </source>
</evidence>
<sequence>MGSLTFISAEKRPLALDIQSLANRLVRLDISQPSRFLACVVAQSSLLGKIKAHQFEDLHLAVLRETVLQGSAKGVSIGEDGVMRLQGHLCVPNVDGLMERILEEAGVPVEIQEDFYSKRPVEEPTSRGGYLGVRGGHVE</sequence>
<feature type="compositionally biased region" description="Gly residues" evidence="1">
    <location>
        <begin position="129"/>
        <end position="139"/>
    </location>
</feature>
<keyword evidence="2" id="KW-1185">Reference proteome</keyword>
<protein>
    <submittedName>
        <fullName evidence="3">Uncharacterized protein LOC104210264</fullName>
    </submittedName>
</protein>
<dbReference type="OrthoDB" id="1226522at2759"/>
<evidence type="ECO:0000313" key="3">
    <source>
        <dbReference type="RefSeq" id="XP_009757424.1"/>
    </source>
</evidence>
<dbReference type="Proteomes" id="UP000189701">
    <property type="component" value="Unplaced"/>
</dbReference>